<dbReference type="EMBL" id="LR797377">
    <property type="protein sequence ID" value="CAB4211715.1"/>
    <property type="molecule type" value="Genomic_DNA"/>
</dbReference>
<name>A0A6J5SCW8_9CAUD</name>
<organism evidence="1">
    <name type="scientific">uncultured Caudovirales phage</name>
    <dbReference type="NCBI Taxonomy" id="2100421"/>
    <lineage>
        <taxon>Viruses</taxon>
        <taxon>Duplodnaviria</taxon>
        <taxon>Heunggongvirae</taxon>
        <taxon>Uroviricota</taxon>
        <taxon>Caudoviricetes</taxon>
        <taxon>Peduoviridae</taxon>
        <taxon>Maltschvirus</taxon>
        <taxon>Maltschvirus maltsch</taxon>
    </lineage>
</organism>
<proteinExistence type="predicted"/>
<reference evidence="1" key="1">
    <citation type="submission" date="2020-05" db="EMBL/GenBank/DDBJ databases">
        <authorList>
            <person name="Chiriac C."/>
            <person name="Salcher M."/>
            <person name="Ghai R."/>
            <person name="Kavagutti S V."/>
        </authorList>
    </citation>
    <scope>NUCLEOTIDE SEQUENCE</scope>
</reference>
<sequence length="51" mass="5636">MAMTNIQKENRAEYVADLRSLGIPDEAIREDLKLRPVVFGSEEVDDVGAAC</sequence>
<evidence type="ECO:0000313" key="1">
    <source>
        <dbReference type="EMBL" id="CAB4211715.1"/>
    </source>
</evidence>
<gene>
    <name evidence="1" type="ORF">UFOVP1419_10</name>
</gene>
<protein>
    <submittedName>
        <fullName evidence="1">Uncharacterized protein</fullName>
    </submittedName>
</protein>
<accession>A0A6J5SCW8</accession>